<protein>
    <submittedName>
        <fullName evidence="2">Uroporphyrinogen III methyltransferase</fullName>
    </submittedName>
</protein>
<dbReference type="AlphaFoldDB" id="A0A2H4ZNE3"/>
<dbReference type="SUPFAM" id="SSF69618">
    <property type="entry name" value="HemD-like"/>
    <property type="match status" value="1"/>
</dbReference>
<dbReference type="PANTHER" id="PTHR40082:SF1">
    <property type="entry name" value="BLR5956 PROTEIN"/>
    <property type="match status" value="1"/>
</dbReference>
<keyword evidence="2" id="KW-0934">Plastid</keyword>
<dbReference type="UniPathway" id="UPA00251">
    <property type="reaction ID" value="UER00320"/>
</dbReference>
<keyword evidence="2" id="KW-0808">Transferase</keyword>
<dbReference type="GO" id="GO:0004852">
    <property type="term" value="F:uroporphyrinogen-III synthase activity"/>
    <property type="evidence" value="ECO:0007669"/>
    <property type="project" value="InterPro"/>
</dbReference>
<dbReference type="GO" id="GO:0032259">
    <property type="term" value="P:methylation"/>
    <property type="evidence" value="ECO:0007669"/>
    <property type="project" value="UniProtKB-KW"/>
</dbReference>
<dbReference type="EMBL" id="MG264610">
    <property type="protein sequence ID" value="AUG32057.1"/>
    <property type="molecule type" value="Genomic_DNA"/>
</dbReference>
<dbReference type="GO" id="GO:0008168">
    <property type="term" value="F:methyltransferase activity"/>
    <property type="evidence" value="ECO:0007669"/>
    <property type="project" value="UniProtKB-KW"/>
</dbReference>
<gene>
    <name evidence="2" type="ORF">PLO_042</name>
</gene>
<dbReference type="Gene3D" id="3.40.50.10090">
    <property type="match status" value="2"/>
</dbReference>
<dbReference type="InterPro" id="IPR003754">
    <property type="entry name" value="4pyrrol_synth_uPrphyn_synth"/>
</dbReference>
<dbReference type="GO" id="GO:0006780">
    <property type="term" value="P:uroporphyrinogen III biosynthetic process"/>
    <property type="evidence" value="ECO:0007669"/>
    <property type="project" value="InterPro"/>
</dbReference>
<dbReference type="GO" id="GO:0006782">
    <property type="term" value="P:protoporphyrinogen IX biosynthetic process"/>
    <property type="evidence" value="ECO:0007669"/>
    <property type="project" value="UniProtKB-UniPathway"/>
</dbReference>
<dbReference type="CDD" id="cd06578">
    <property type="entry name" value="HemD"/>
    <property type="match status" value="1"/>
</dbReference>
<dbReference type="InterPro" id="IPR036108">
    <property type="entry name" value="4pyrrol_syn_uPrphyn_synt_sf"/>
</dbReference>
<dbReference type="Pfam" id="PF02602">
    <property type="entry name" value="HEM4"/>
    <property type="match status" value="1"/>
</dbReference>
<keyword evidence="2" id="KW-0489">Methyltransferase</keyword>
<evidence type="ECO:0000259" key="1">
    <source>
        <dbReference type="Pfam" id="PF02602"/>
    </source>
</evidence>
<dbReference type="PANTHER" id="PTHR40082">
    <property type="entry name" value="BLR5956 PROTEIN"/>
    <property type="match status" value="1"/>
</dbReference>
<accession>A0A2H4ZNE3</accession>
<proteinExistence type="predicted"/>
<sequence length="275" mass="30482">MMPLSINKYQIILTRAEKQQTDAHLLFEEAGIGVLDLPALEINPPNDWNHMDVALKSLSSFDWLLFSSINGVKAIEKRLALTNYNLRALPSSLKIAAIGHKTSLFIKKLGYLTNYIPPSFVADSLIEYFPASSVDTKLLVIRVQSGGRNFLAEAFSEAGANFIEVAGYQSNCPKTFPKSTFDAFVDRQISAITFTSSKVVQHTCRLLEKLFGRSWREQLSSIAIISIGPQTTITCYRWIGRVDAEANPHNIEGLIAASVVVLNKASPHVLQKKDI</sequence>
<evidence type="ECO:0000313" key="2">
    <source>
        <dbReference type="EMBL" id="AUG32057.1"/>
    </source>
</evidence>
<geneLocation type="plastid" evidence="2"/>
<name>A0A2H4ZNE3_9EUKA</name>
<dbReference type="InterPro" id="IPR039793">
    <property type="entry name" value="UROS/Hem4"/>
</dbReference>
<feature type="domain" description="Tetrapyrrole biosynthesis uroporphyrinogen III synthase" evidence="1">
    <location>
        <begin position="26"/>
        <end position="256"/>
    </location>
</feature>
<organism evidence="2">
    <name type="scientific">Paulinella longichromatophora</name>
    <dbReference type="NCBI Taxonomy" id="1708747"/>
    <lineage>
        <taxon>Eukaryota</taxon>
        <taxon>Sar</taxon>
        <taxon>Rhizaria</taxon>
        <taxon>Cercozoa</taxon>
        <taxon>Imbricatea</taxon>
        <taxon>Silicofilosea</taxon>
        <taxon>Euglyphida</taxon>
        <taxon>Paulinellidae</taxon>
        <taxon>Paulinella</taxon>
    </lineage>
</organism>
<reference evidence="2" key="1">
    <citation type="submission" date="2017-10" db="EMBL/GenBank/DDBJ databases">
        <title>Paulinella longichromatophora chromatophore genome.</title>
        <authorList>
            <person name="Lhee D."/>
            <person name="Yoon H.S."/>
        </authorList>
    </citation>
    <scope>NUCLEOTIDE SEQUENCE</scope>
</reference>